<dbReference type="Pfam" id="PF00106">
    <property type="entry name" value="adh_short"/>
    <property type="match status" value="1"/>
</dbReference>
<dbReference type="AlphaFoldDB" id="A0A175RBZ8"/>
<dbReference type="Proteomes" id="UP000078272">
    <property type="component" value="Unassembled WGS sequence"/>
</dbReference>
<dbReference type="PROSITE" id="PS00061">
    <property type="entry name" value="ADH_SHORT"/>
    <property type="match status" value="1"/>
</dbReference>
<comment type="caution">
    <text evidence="4">The sequence shown here is derived from an EMBL/GenBank/DDBJ whole genome shotgun (WGS) entry which is preliminary data.</text>
</comment>
<dbReference type="Gene3D" id="3.40.50.720">
    <property type="entry name" value="NAD(P)-binding Rossmann-like Domain"/>
    <property type="match status" value="1"/>
</dbReference>
<dbReference type="EMBL" id="LDPZ01000016">
    <property type="protein sequence ID" value="KTQ96373.1"/>
    <property type="molecule type" value="Genomic_DNA"/>
</dbReference>
<dbReference type="GO" id="GO:0008667">
    <property type="term" value="F:2,3-dihydro-2,3-dihydroxybenzoate dehydrogenase activity"/>
    <property type="evidence" value="ECO:0007669"/>
    <property type="project" value="InterPro"/>
</dbReference>
<name>A0A175RBZ8_9HYPH</name>
<dbReference type="InterPro" id="IPR020904">
    <property type="entry name" value="Sc_DH/Rdtase_CS"/>
</dbReference>
<feature type="domain" description="Ketoreductase" evidence="3">
    <location>
        <begin position="3"/>
        <end position="195"/>
    </location>
</feature>
<keyword evidence="2" id="KW-0560">Oxidoreductase</keyword>
<evidence type="ECO:0000313" key="4">
    <source>
        <dbReference type="EMBL" id="KTQ96373.1"/>
    </source>
</evidence>
<gene>
    <name evidence="4" type="ORF">NS226_08335</name>
</gene>
<dbReference type="GO" id="GO:0019290">
    <property type="term" value="P:siderophore biosynthetic process"/>
    <property type="evidence" value="ECO:0007669"/>
    <property type="project" value="InterPro"/>
</dbReference>
<dbReference type="PANTHER" id="PTHR24321">
    <property type="entry name" value="DEHYDROGENASES, SHORT CHAIN"/>
    <property type="match status" value="1"/>
</dbReference>
<dbReference type="InterPro" id="IPR036291">
    <property type="entry name" value="NAD(P)-bd_dom_sf"/>
</dbReference>
<dbReference type="PRINTS" id="PR01397">
    <property type="entry name" value="DHBDHDRGNASE"/>
</dbReference>
<dbReference type="PANTHER" id="PTHR24321:SF13">
    <property type="entry name" value="2,3-DIHYDRO-2,3-DIHYDROXYBENZOATE DEHYDROGENASE"/>
    <property type="match status" value="1"/>
</dbReference>
<comment type="similarity">
    <text evidence="1">Belongs to the short-chain dehydrogenases/reductases (SDR) family.</text>
</comment>
<dbReference type="InterPro" id="IPR057326">
    <property type="entry name" value="KR_dom"/>
</dbReference>
<dbReference type="InterPro" id="IPR002347">
    <property type="entry name" value="SDR_fam"/>
</dbReference>
<evidence type="ECO:0000256" key="2">
    <source>
        <dbReference type="ARBA" id="ARBA00023002"/>
    </source>
</evidence>
<dbReference type="InterPro" id="IPR003560">
    <property type="entry name" value="DHB_DH"/>
</dbReference>
<evidence type="ECO:0000259" key="3">
    <source>
        <dbReference type="SMART" id="SM00822"/>
    </source>
</evidence>
<sequence length="254" mass="26772">MKKTAVITGAAGGMGRKVAVKLAKLGYELILIDKSHSGLEACRSELNIDWAVRCVVTDFLDVDAMTRSMSDAVLDVQEVTAVISLAGLLEPAAALDVDLESWDRHFAVNVRSLVALVQTMVPKMRKDGTGGVVAVTSNAALVPRTGMAAYAASKAAAEAFMKCLALEIAQKGIRCNTVAPGSTHTPMLTDLWGDNDRSEATLRGDPDQYRVGIPLGRIASAIDIADGIAFLLSPEARHITMHTLTIDGGASLGL</sequence>
<dbReference type="FunFam" id="3.40.50.720:FF:000084">
    <property type="entry name" value="Short-chain dehydrogenase reductase"/>
    <property type="match status" value="1"/>
</dbReference>
<dbReference type="SUPFAM" id="SSF51735">
    <property type="entry name" value="NAD(P)-binding Rossmann-fold domains"/>
    <property type="match status" value="1"/>
</dbReference>
<protein>
    <recommendedName>
        <fullName evidence="3">Ketoreductase domain-containing protein</fullName>
    </recommendedName>
</protein>
<organism evidence="4 5">
    <name type="scientific">Aureimonas ureilytica</name>
    <dbReference type="NCBI Taxonomy" id="401562"/>
    <lineage>
        <taxon>Bacteria</taxon>
        <taxon>Pseudomonadati</taxon>
        <taxon>Pseudomonadota</taxon>
        <taxon>Alphaproteobacteria</taxon>
        <taxon>Hyphomicrobiales</taxon>
        <taxon>Aurantimonadaceae</taxon>
        <taxon>Aureimonas</taxon>
    </lineage>
</organism>
<reference evidence="4 5" key="1">
    <citation type="journal article" date="2016" name="Front. Microbiol.">
        <title>Genomic Resource of Rice Seed Associated Bacteria.</title>
        <authorList>
            <person name="Midha S."/>
            <person name="Bansal K."/>
            <person name="Sharma S."/>
            <person name="Kumar N."/>
            <person name="Patil P.P."/>
            <person name="Chaudhry V."/>
            <person name="Patil P.B."/>
        </authorList>
    </citation>
    <scope>NUCLEOTIDE SEQUENCE [LARGE SCALE GENOMIC DNA]</scope>
    <source>
        <strain evidence="4 5">NS226</strain>
    </source>
</reference>
<accession>A0A175RBZ8</accession>
<evidence type="ECO:0000256" key="1">
    <source>
        <dbReference type="ARBA" id="ARBA00006484"/>
    </source>
</evidence>
<dbReference type="PATRIC" id="fig|401562.3.peg.1019"/>
<evidence type="ECO:0000313" key="5">
    <source>
        <dbReference type="Proteomes" id="UP000078272"/>
    </source>
</evidence>
<dbReference type="SMART" id="SM00822">
    <property type="entry name" value="PKS_KR"/>
    <property type="match status" value="1"/>
</dbReference>
<proteinExistence type="inferred from homology"/>